<gene>
    <name evidence="1" type="ORF">I6G80_14605</name>
</gene>
<sequence length="77" mass="8860">MKYKVVSKLNDYIGSKGIKKVWIAEQLGTTRQQIQIWSKNNDEGYCPSPPSLPYAIRLIDVLDCELTDLFEVIELDK</sequence>
<accession>A0AB37GGG5</accession>
<dbReference type="RefSeq" id="WP_197941987.1">
    <property type="nucleotide sequence ID" value="NZ_CP065647.1"/>
</dbReference>
<dbReference type="InterPro" id="IPR010982">
    <property type="entry name" value="Lambda_DNA-bd_dom_sf"/>
</dbReference>
<dbReference type="GO" id="GO:0003677">
    <property type="term" value="F:DNA binding"/>
    <property type="evidence" value="ECO:0007669"/>
    <property type="project" value="InterPro"/>
</dbReference>
<dbReference type="SUPFAM" id="SSF47413">
    <property type="entry name" value="lambda repressor-like DNA-binding domains"/>
    <property type="match status" value="1"/>
</dbReference>
<dbReference type="AlphaFoldDB" id="A0AB37GGG5"/>
<dbReference type="Proteomes" id="UP000595038">
    <property type="component" value="Chromosome"/>
</dbReference>
<name>A0AB37GGG5_BACLI</name>
<evidence type="ECO:0000313" key="2">
    <source>
        <dbReference type="Proteomes" id="UP000595038"/>
    </source>
</evidence>
<dbReference type="EMBL" id="CP065647">
    <property type="protein sequence ID" value="QPR71076.1"/>
    <property type="molecule type" value="Genomic_DNA"/>
</dbReference>
<proteinExistence type="predicted"/>
<evidence type="ECO:0000313" key="1">
    <source>
        <dbReference type="EMBL" id="QPR71076.1"/>
    </source>
</evidence>
<reference evidence="1 2" key="1">
    <citation type="submission" date="2020-12" db="EMBL/GenBank/DDBJ databases">
        <title>FDA dAtabase for Regulatory Grade micrObial Sequences (FDA-ARGOS): Supporting development and validation of Infectious Disease Dx tests.</title>
        <authorList>
            <person name="Nelson B."/>
            <person name="Plummer A."/>
            <person name="Tallon L."/>
            <person name="Sadzewicz L."/>
            <person name="Zhao X."/>
            <person name="Boylan J."/>
            <person name="Ott S."/>
            <person name="Bowen H."/>
            <person name="Vavikolanu K."/>
            <person name="Mehta A."/>
            <person name="Aluvathingal J."/>
            <person name="Nadendla S."/>
            <person name="Myers T."/>
            <person name="Yan Y."/>
            <person name="Sichtig H."/>
        </authorList>
    </citation>
    <scope>NUCLEOTIDE SEQUENCE [LARGE SCALE GENOMIC DNA]</scope>
    <source>
        <strain evidence="1 2">FDAARGOS_923</strain>
    </source>
</reference>
<protein>
    <submittedName>
        <fullName evidence="1">XRE family transcriptional regulator</fullName>
    </submittedName>
</protein>
<dbReference type="Gene3D" id="1.10.260.40">
    <property type="entry name" value="lambda repressor-like DNA-binding domains"/>
    <property type="match status" value="1"/>
</dbReference>
<organism evidence="1 2">
    <name type="scientific">Bacillus licheniformis</name>
    <dbReference type="NCBI Taxonomy" id="1402"/>
    <lineage>
        <taxon>Bacteria</taxon>
        <taxon>Bacillati</taxon>
        <taxon>Bacillota</taxon>
        <taxon>Bacilli</taxon>
        <taxon>Bacillales</taxon>
        <taxon>Bacillaceae</taxon>
        <taxon>Bacillus</taxon>
    </lineage>
</organism>